<dbReference type="Pfam" id="PF02137">
    <property type="entry name" value="A_deamin"/>
    <property type="match status" value="1"/>
</dbReference>
<dbReference type="GO" id="GO:0003723">
    <property type="term" value="F:RNA binding"/>
    <property type="evidence" value="ECO:0007669"/>
    <property type="project" value="InterPro"/>
</dbReference>
<feature type="compositionally biased region" description="Acidic residues" evidence="1">
    <location>
        <begin position="316"/>
        <end position="325"/>
    </location>
</feature>
<protein>
    <recommendedName>
        <fullName evidence="2">A to I editase domain-containing protein</fullName>
    </recommendedName>
</protein>
<dbReference type="PANTHER" id="PTHR47803:SF1">
    <property type="entry name" value="TRNA-SPECIFIC ADENOSINE DEAMINASE 1"/>
    <property type="match status" value="1"/>
</dbReference>
<dbReference type="InterPro" id="IPR042935">
    <property type="entry name" value="Tad1"/>
</dbReference>
<dbReference type="GO" id="GO:0043829">
    <property type="term" value="F:tRNA-specific adenosine-37 deaminase activity"/>
    <property type="evidence" value="ECO:0007669"/>
    <property type="project" value="TreeGrafter"/>
</dbReference>
<dbReference type="InterPro" id="IPR002466">
    <property type="entry name" value="A_deamin"/>
</dbReference>
<dbReference type="PANTHER" id="PTHR47803">
    <property type="entry name" value="TRNA-SPECIFIC ADENOSINE DEAMINASE 1"/>
    <property type="match status" value="1"/>
</dbReference>
<dbReference type="Proteomes" id="UP000034291">
    <property type="component" value="Unassembled WGS sequence"/>
</dbReference>
<name>A0A0F8V617_9EURO</name>
<dbReference type="GO" id="GO:0002100">
    <property type="term" value="P:tRNA wobble adenosine to inosine editing"/>
    <property type="evidence" value="ECO:0007669"/>
    <property type="project" value="InterPro"/>
</dbReference>
<dbReference type="OrthoDB" id="10268011at2759"/>
<dbReference type="PROSITE" id="PS50141">
    <property type="entry name" value="A_DEAMIN_EDITASE"/>
    <property type="match status" value="1"/>
</dbReference>
<feature type="compositionally biased region" description="Polar residues" evidence="1">
    <location>
        <begin position="299"/>
        <end position="309"/>
    </location>
</feature>
<keyword evidence="4" id="KW-1185">Reference proteome</keyword>
<evidence type="ECO:0000256" key="1">
    <source>
        <dbReference type="SAM" id="MobiDB-lite"/>
    </source>
</evidence>
<evidence type="ECO:0000313" key="3">
    <source>
        <dbReference type="EMBL" id="KKK27188.1"/>
    </source>
</evidence>
<feature type="domain" description="A to I editase" evidence="2">
    <location>
        <begin position="63"/>
        <end position="288"/>
    </location>
</feature>
<gene>
    <name evidence="3" type="ORF">ARAM_006385</name>
</gene>
<feature type="region of interest" description="Disordered" evidence="1">
    <location>
        <begin position="292"/>
        <end position="337"/>
    </location>
</feature>
<comment type="caution">
    <text evidence="3">The sequence shown here is derived from an EMBL/GenBank/DDBJ whole genome shotgun (WGS) entry which is preliminary data.</text>
</comment>
<feature type="compositionally biased region" description="Low complexity" evidence="1">
    <location>
        <begin position="185"/>
        <end position="199"/>
    </location>
</feature>
<dbReference type="STRING" id="308745.A0A0F8V617"/>
<reference evidence="3 4" key="1">
    <citation type="submission" date="2015-02" db="EMBL/GenBank/DDBJ databases">
        <title>Draft Genome Sequences of Two Closely-Related Aflatoxigenic Aspergillus Species Obtained from the Cote d'Ivoire.</title>
        <authorList>
            <person name="Moore G.G."/>
            <person name="Beltz S.B."/>
            <person name="Mack B.M."/>
        </authorList>
    </citation>
    <scope>NUCLEOTIDE SEQUENCE [LARGE SCALE GENOMIC DNA]</scope>
    <source>
        <strain evidence="3 4">SRRC1468</strain>
    </source>
</reference>
<sequence>MGNEEKDPLPGRIASLVHAHFDALPKRSKPILRDDGTREWIPMTGIVVVKGENTPCEELTCIAVTTGAKCLSASQIPSCKGLVLHDWHAEILALRAFNFWLLSECHSVLAHEIHSSKAPEEEEEQKQEMKQNCLSPFIRCRRKSTRKPHLPPFELHPDITIYMYCTCAPCGDASMELCMAAQEDPTPWTTSSSSTTNPHPKSHPPDSLNGRAHFSNLGIVRRKPSRADAQATKSKSCSDKLALRQVSSLLGYEAGLLVAPTRNAYISGLVLPEEEITRVGCERAFGERGRMKDLGGRSWSYSRSTTISGGTRAAGEEEEEEEEEEQSRNPGNGNGNGKEYQYAFYPFQVLSIPNEKLKSLWPFRNPRSNNQDALKKTKPGTISAVWIRAPTTPIPGDSKLSSLVAENGSKTLPVLRGSRTGLFENIINGVKQGYKASGAGPGARGASALSRAKLWGYFQEIVSLSLESDSHGEKKNESAEEELGALRALVEAPSYQEFKKEPAVSLECIRARSCAIQDAKEVLAGWVPNIGDENWGLEVLVDSKKRKR</sequence>
<dbReference type="AlphaFoldDB" id="A0A0F8V617"/>
<proteinExistence type="predicted"/>
<accession>A0A0F8V617</accession>
<dbReference type="EMBL" id="JZBS01000103">
    <property type="protein sequence ID" value="KKK27188.1"/>
    <property type="molecule type" value="Genomic_DNA"/>
</dbReference>
<organism evidence="3 4">
    <name type="scientific">Aspergillus rambellii</name>
    <dbReference type="NCBI Taxonomy" id="308745"/>
    <lineage>
        <taxon>Eukaryota</taxon>
        <taxon>Fungi</taxon>
        <taxon>Dikarya</taxon>
        <taxon>Ascomycota</taxon>
        <taxon>Pezizomycotina</taxon>
        <taxon>Eurotiomycetes</taxon>
        <taxon>Eurotiomycetidae</taxon>
        <taxon>Eurotiales</taxon>
        <taxon>Aspergillaceae</taxon>
        <taxon>Aspergillus</taxon>
        <taxon>Aspergillus subgen. Nidulantes</taxon>
    </lineage>
</organism>
<evidence type="ECO:0000313" key="4">
    <source>
        <dbReference type="Proteomes" id="UP000034291"/>
    </source>
</evidence>
<dbReference type="SMART" id="SM00552">
    <property type="entry name" value="ADEAMc"/>
    <property type="match status" value="1"/>
</dbReference>
<feature type="region of interest" description="Disordered" evidence="1">
    <location>
        <begin position="184"/>
        <end position="212"/>
    </location>
</feature>
<evidence type="ECO:0000259" key="2">
    <source>
        <dbReference type="PROSITE" id="PS50141"/>
    </source>
</evidence>